<gene>
    <name evidence="1" type="ORF">F0A16_17340</name>
</gene>
<accession>A0A640W9F7</accession>
<name>A0A640W9F7_9GAMM</name>
<dbReference type="AlphaFoldDB" id="A0A640W9F7"/>
<evidence type="ECO:0000313" key="2">
    <source>
        <dbReference type="Proteomes" id="UP000466024"/>
    </source>
</evidence>
<dbReference type="EMBL" id="VTPX01000011">
    <property type="protein sequence ID" value="KAA0016483.1"/>
    <property type="molecule type" value="Genomic_DNA"/>
</dbReference>
<sequence>MQPRNRPSRGNPPTGVAFFIAAPASVPLRGLGVILDWVLGHFPSSPHGLARFDGTAFPLRSLSPGLECLFYNLG</sequence>
<protein>
    <submittedName>
        <fullName evidence="1">Uncharacterized protein</fullName>
    </submittedName>
</protein>
<comment type="caution">
    <text evidence="1">The sequence shown here is derived from an EMBL/GenBank/DDBJ whole genome shotgun (WGS) entry which is preliminary data.</text>
</comment>
<keyword evidence="2" id="KW-1185">Reference proteome</keyword>
<evidence type="ECO:0000313" key="1">
    <source>
        <dbReference type="EMBL" id="KAA0016483.1"/>
    </source>
</evidence>
<dbReference type="Gene3D" id="3.20.20.80">
    <property type="entry name" value="Glycosidases"/>
    <property type="match status" value="1"/>
</dbReference>
<reference evidence="1 2" key="1">
    <citation type="submission" date="2019-08" db="EMBL/GenBank/DDBJ databases">
        <title>Bioinformatics analysis of the strain L3 and L5.</title>
        <authorList>
            <person name="Li X."/>
        </authorList>
    </citation>
    <scope>NUCLEOTIDE SEQUENCE [LARGE SCALE GENOMIC DNA]</scope>
    <source>
        <strain evidence="1 2">L3</strain>
    </source>
</reference>
<proteinExistence type="predicted"/>
<organism evidence="1 2">
    <name type="scientific">Salinicola corii</name>
    <dbReference type="NCBI Taxonomy" id="2606937"/>
    <lineage>
        <taxon>Bacteria</taxon>
        <taxon>Pseudomonadati</taxon>
        <taxon>Pseudomonadota</taxon>
        <taxon>Gammaproteobacteria</taxon>
        <taxon>Oceanospirillales</taxon>
        <taxon>Halomonadaceae</taxon>
        <taxon>Salinicola</taxon>
    </lineage>
</organism>
<dbReference type="Proteomes" id="UP000466024">
    <property type="component" value="Unassembled WGS sequence"/>
</dbReference>